<comment type="caution">
    <text evidence="1">The sequence shown here is derived from an EMBL/GenBank/DDBJ whole genome shotgun (WGS) entry which is preliminary data.</text>
</comment>
<name>A0ABQ2WMD2_9ALTE</name>
<evidence type="ECO:0000313" key="2">
    <source>
        <dbReference type="Proteomes" id="UP000634667"/>
    </source>
</evidence>
<reference evidence="2" key="1">
    <citation type="journal article" date="2019" name="Int. J. Syst. Evol. Microbiol.">
        <title>The Global Catalogue of Microorganisms (GCM) 10K type strain sequencing project: providing services to taxonomists for standard genome sequencing and annotation.</title>
        <authorList>
            <consortium name="The Broad Institute Genomics Platform"/>
            <consortium name="The Broad Institute Genome Sequencing Center for Infectious Disease"/>
            <person name="Wu L."/>
            <person name="Ma J."/>
        </authorList>
    </citation>
    <scope>NUCLEOTIDE SEQUENCE [LARGE SCALE GENOMIC DNA]</scope>
    <source>
        <strain evidence="2">KCTC 23723</strain>
    </source>
</reference>
<dbReference type="EMBL" id="BMYR01000006">
    <property type="protein sequence ID" value="GGW60746.1"/>
    <property type="molecule type" value="Genomic_DNA"/>
</dbReference>
<proteinExistence type="predicted"/>
<organism evidence="1 2">
    <name type="scientific">Alishewanella tabrizica</name>
    <dbReference type="NCBI Taxonomy" id="671278"/>
    <lineage>
        <taxon>Bacteria</taxon>
        <taxon>Pseudomonadati</taxon>
        <taxon>Pseudomonadota</taxon>
        <taxon>Gammaproteobacteria</taxon>
        <taxon>Alteromonadales</taxon>
        <taxon>Alteromonadaceae</taxon>
        <taxon>Alishewanella</taxon>
    </lineage>
</organism>
<gene>
    <name evidence="1" type="ORF">GCM10008111_16070</name>
</gene>
<protein>
    <submittedName>
        <fullName evidence="1">Uncharacterized protein</fullName>
    </submittedName>
</protein>
<accession>A0ABQ2WMD2</accession>
<evidence type="ECO:0000313" key="1">
    <source>
        <dbReference type="EMBL" id="GGW60746.1"/>
    </source>
</evidence>
<sequence>MNLAFGKQSVFVRNLEQLLANFYSPNQACYYHFALDFFTHQQARQQSLHLAELAWQQAQQAGAKTEVLQKTRKVFTDLQFEDEKQRIQRWSSLKQAAEALLQLSEGTQASETLTLSARLLGGLLITATAKQRKNLLIEHAYKPCYRALLTLRLLEDLLQQKILKEPLWQEWYENRNLAAPESCPYRQQLQLPVVMACIIQHSGQLDINAQAILNEHDISAKTERTLSSEERARYIEFAKQGSLAFLQLGLGELPARGGNREQREQQSQLQKHTQTQLQRFLTASTETPLGSLFKVPQAYASIVLPARTRYNYDALPRAALLLKEAVHRAEYHAVLVDRLFRLMGLFPQGYGVVYTPLGDDGKPQLKYEFAIVNSLYPEKPEHPGCRVVSRNQQYRNTGYNINLSTELNLYFKPARDRLKLLPEKRLKELLNALYQDGEAQYAQKLLPHCWQPDNFFSVPENQNLWHSAEQRKN</sequence>
<dbReference type="RefSeq" id="WP_189482306.1">
    <property type="nucleotide sequence ID" value="NZ_BMYR01000006.1"/>
</dbReference>
<keyword evidence="2" id="KW-1185">Reference proteome</keyword>
<dbReference type="Proteomes" id="UP000634667">
    <property type="component" value="Unassembled WGS sequence"/>
</dbReference>